<name>A0A4R4QE73_9ACTN</name>
<protein>
    <submittedName>
        <fullName evidence="3">Uncharacterized protein</fullName>
    </submittedName>
</protein>
<comment type="caution">
    <text evidence="3">The sequence shown here is derived from an EMBL/GenBank/DDBJ whole genome shotgun (WGS) entry which is preliminary data.</text>
</comment>
<gene>
    <name evidence="3" type="ORF">E1261_05010</name>
</gene>
<keyword evidence="4" id="KW-1185">Reference proteome</keyword>
<feature type="transmembrane region" description="Helical" evidence="2">
    <location>
        <begin position="429"/>
        <end position="449"/>
    </location>
</feature>
<evidence type="ECO:0000256" key="1">
    <source>
        <dbReference type="SAM" id="MobiDB-lite"/>
    </source>
</evidence>
<feature type="transmembrane region" description="Helical" evidence="2">
    <location>
        <begin position="455"/>
        <end position="478"/>
    </location>
</feature>
<feature type="transmembrane region" description="Helical" evidence="2">
    <location>
        <begin position="139"/>
        <end position="165"/>
    </location>
</feature>
<feature type="transmembrane region" description="Helical" evidence="2">
    <location>
        <begin position="59"/>
        <end position="88"/>
    </location>
</feature>
<dbReference type="AlphaFoldDB" id="A0A4R4QE73"/>
<dbReference type="Proteomes" id="UP000295075">
    <property type="component" value="Unassembled WGS sequence"/>
</dbReference>
<feature type="region of interest" description="Disordered" evidence="1">
    <location>
        <begin position="387"/>
        <end position="407"/>
    </location>
</feature>
<dbReference type="OrthoDB" id="3815351at2"/>
<evidence type="ECO:0000256" key="2">
    <source>
        <dbReference type="SAM" id="Phobius"/>
    </source>
</evidence>
<feature type="transmembrane region" description="Helical" evidence="2">
    <location>
        <begin position="241"/>
        <end position="260"/>
    </location>
</feature>
<reference evidence="3 4" key="1">
    <citation type="submission" date="2019-03" db="EMBL/GenBank/DDBJ databases">
        <title>Draft genome sequences of novel Actinobacteria.</title>
        <authorList>
            <person name="Sahin N."/>
            <person name="Ay H."/>
            <person name="Saygin H."/>
        </authorList>
    </citation>
    <scope>NUCLEOTIDE SEQUENCE [LARGE SCALE GENOMIC DNA]</scope>
    <source>
        <strain evidence="3 4">JCM 30547</strain>
    </source>
</reference>
<proteinExistence type="predicted"/>
<dbReference type="EMBL" id="SMKA01000011">
    <property type="protein sequence ID" value="TDC33807.1"/>
    <property type="molecule type" value="Genomic_DNA"/>
</dbReference>
<dbReference type="RefSeq" id="WP_132402577.1">
    <property type="nucleotide sequence ID" value="NZ_SMKA01000011.1"/>
</dbReference>
<keyword evidence="2" id="KW-0472">Membrane</keyword>
<evidence type="ECO:0000313" key="3">
    <source>
        <dbReference type="EMBL" id="TDC33807.1"/>
    </source>
</evidence>
<sequence>MTREMAARWAGSVVPSWLYRWLLPVGWAVAIVVSMVAGDEVRCSVEDPAYCGPDRTFSLVMIVCLASVALLWWQPMVAVAAGVLFVAFELRFDDLAEAKLAWTIYGALCAALLCWMLTASQKQRSLVRRAQRRQVQVPAAAPVGVTARLLVAGALVLVGVAALLLMRWQDGQEAEHLQRAVEQTAVVKAYGEEDDVILELPDGRTHTVTMYDDYEIGAQIPVLVDPADGDWVRPVAEPADYTHWITVAGGAWVLAGLFALRDARLRRSRPRRAWLAQGLPVRIEPDASSGFAVYSADGAVLLGFVQLEADDDDTDLELLEAFDALDEENEAIPPKYRRELLARLQQYRGEALLVGDLAERAWPTVLLGEHVFRATRPFRTPRQLPWWRESTDGVDGPPNAQDLPPEPEIEPAADLPVLPWEAPLEPRYWWARPALAALLVGLPVAAAVFATWDDWIVAIGIVAFGTELVHLASVQVFFRVTATATQLQVRNGWFEQLLPWTSVTAVEVDENWLNVDTDDELHVLRGVATDQVERVASVFEALRLRAAATGEKKVRRRPAPALWLEIGFLVVGALILAVVRFA</sequence>
<feature type="transmembrane region" description="Helical" evidence="2">
    <location>
        <begin position="100"/>
        <end position="118"/>
    </location>
</feature>
<keyword evidence="2" id="KW-1133">Transmembrane helix</keyword>
<organism evidence="3 4">
    <name type="scientific">Kribbella albertanoniae</name>
    <dbReference type="NCBI Taxonomy" id="1266829"/>
    <lineage>
        <taxon>Bacteria</taxon>
        <taxon>Bacillati</taxon>
        <taxon>Actinomycetota</taxon>
        <taxon>Actinomycetes</taxon>
        <taxon>Propionibacteriales</taxon>
        <taxon>Kribbellaceae</taxon>
        <taxon>Kribbella</taxon>
    </lineage>
</organism>
<feature type="transmembrane region" description="Helical" evidence="2">
    <location>
        <begin position="562"/>
        <end position="581"/>
    </location>
</feature>
<keyword evidence="2" id="KW-0812">Transmembrane</keyword>
<evidence type="ECO:0000313" key="4">
    <source>
        <dbReference type="Proteomes" id="UP000295075"/>
    </source>
</evidence>
<accession>A0A4R4QE73</accession>